<dbReference type="GeneID" id="79578096"/>
<accession>A0A7D2HH17</accession>
<name>A0A7D2HH17_9CAUD</name>
<evidence type="ECO:0000313" key="3">
    <source>
        <dbReference type="Proteomes" id="UP000509192"/>
    </source>
</evidence>
<keyword evidence="1" id="KW-0812">Transmembrane</keyword>
<dbReference type="EMBL" id="MT135176">
    <property type="protein sequence ID" value="QIQ67990.1"/>
    <property type="molecule type" value="Genomic_DNA"/>
</dbReference>
<dbReference type="Proteomes" id="UP000509192">
    <property type="component" value="Segment"/>
</dbReference>
<organism evidence="2 3">
    <name type="scientific">Hafnia phage yong1</name>
    <dbReference type="NCBI Taxonomy" id="2719181"/>
    <lineage>
        <taxon>Viruses</taxon>
        <taxon>Duplodnaviria</taxon>
        <taxon>Heunggongvirae</taxon>
        <taxon>Uroviricota</taxon>
        <taxon>Caudoviricetes</taxon>
        <taxon>Hafyongvirus</taxon>
        <taxon>Hafyongvirus yong1</taxon>
    </lineage>
</organism>
<dbReference type="KEGG" id="vg:79578096"/>
<keyword evidence="3" id="KW-1185">Reference proteome</keyword>
<reference evidence="2 3" key="1">
    <citation type="submission" date="2020-02" db="EMBL/GenBank/DDBJ databases">
        <authorList>
            <person name="Li D."/>
            <person name="Pan L."/>
            <person name="Qin W."/>
            <person name="Xu L."/>
            <person name="Lin W."/>
            <person name="Yang J."/>
            <person name="Hong B."/>
            <person name="Xu B."/>
        </authorList>
    </citation>
    <scope>NUCLEOTIDE SEQUENCE [LARGE SCALE GENOMIC DNA]</scope>
</reference>
<keyword evidence="1" id="KW-0472">Membrane</keyword>
<evidence type="ECO:0000313" key="2">
    <source>
        <dbReference type="EMBL" id="QIQ67990.1"/>
    </source>
</evidence>
<dbReference type="RefSeq" id="YP_010738112.1">
    <property type="nucleotide sequence ID" value="NC_073022.1"/>
</dbReference>
<sequence length="50" mass="5333">MMDKSSIGAIIMMIIGFAAGAAAAFPTDSRDQKIMAKGAIAVYELYVKKH</sequence>
<keyword evidence="1" id="KW-1133">Transmembrane helix</keyword>
<protein>
    <submittedName>
        <fullName evidence="2">Uncharacterized protein</fullName>
    </submittedName>
</protein>
<evidence type="ECO:0000256" key="1">
    <source>
        <dbReference type="SAM" id="Phobius"/>
    </source>
</evidence>
<proteinExistence type="predicted"/>
<feature type="transmembrane region" description="Helical" evidence="1">
    <location>
        <begin position="6"/>
        <end position="25"/>
    </location>
</feature>